<dbReference type="Gene3D" id="3.30.499.10">
    <property type="entry name" value="Aconitase, domain 3"/>
    <property type="match status" value="2"/>
</dbReference>
<proteinExistence type="inferred from homology"/>
<dbReference type="InterPro" id="IPR015928">
    <property type="entry name" value="Aconitase/3IPM_dehydase_swvl"/>
</dbReference>
<dbReference type="SUPFAM" id="SSF52016">
    <property type="entry name" value="LeuD/IlvD-like"/>
    <property type="match status" value="1"/>
</dbReference>
<dbReference type="InterPro" id="IPR018136">
    <property type="entry name" value="Aconitase_4Fe-4S_BS"/>
</dbReference>
<evidence type="ECO:0000256" key="7">
    <source>
        <dbReference type="ARBA" id="ARBA00022723"/>
    </source>
</evidence>
<evidence type="ECO:0000256" key="5">
    <source>
        <dbReference type="ARBA" id="ARBA00019378"/>
    </source>
</evidence>
<evidence type="ECO:0000256" key="4">
    <source>
        <dbReference type="ARBA" id="ARBA00012926"/>
    </source>
</evidence>
<evidence type="ECO:0000256" key="2">
    <source>
        <dbReference type="ARBA" id="ARBA00004717"/>
    </source>
</evidence>
<evidence type="ECO:0000256" key="12">
    <source>
        <dbReference type="ARBA" id="ARBA00031977"/>
    </source>
</evidence>
<comment type="catalytic activity">
    <reaction evidence="10">
        <text>citrate = D-threo-isocitrate</text>
        <dbReference type="Rhea" id="RHEA:10336"/>
        <dbReference type="ChEBI" id="CHEBI:15562"/>
        <dbReference type="ChEBI" id="CHEBI:16947"/>
        <dbReference type="EC" id="4.2.1.3"/>
    </reaction>
</comment>
<evidence type="ECO:0000313" key="15">
    <source>
        <dbReference type="EMBL" id="RAI04481.1"/>
    </source>
</evidence>
<dbReference type="InterPro" id="IPR001030">
    <property type="entry name" value="Acoase/IPM_deHydtase_lsu_aba"/>
</dbReference>
<organism evidence="15 16">
    <name type="scientific">Acuticoccus sediminis</name>
    <dbReference type="NCBI Taxonomy" id="2184697"/>
    <lineage>
        <taxon>Bacteria</taxon>
        <taxon>Pseudomonadati</taxon>
        <taxon>Pseudomonadota</taxon>
        <taxon>Alphaproteobacteria</taxon>
        <taxon>Hyphomicrobiales</taxon>
        <taxon>Amorphaceae</taxon>
        <taxon>Acuticoccus</taxon>
    </lineage>
</organism>
<dbReference type="RefSeq" id="WP_111344011.1">
    <property type="nucleotide sequence ID" value="NZ_QHHQ01000001.1"/>
</dbReference>
<dbReference type="Gene3D" id="3.20.19.10">
    <property type="entry name" value="Aconitase, domain 4"/>
    <property type="match status" value="1"/>
</dbReference>
<dbReference type="Pfam" id="PF00694">
    <property type="entry name" value="Aconitase_C"/>
    <property type="match status" value="1"/>
</dbReference>
<dbReference type="InterPro" id="IPR015931">
    <property type="entry name" value="Acnase/IPM_dHydase_lsu_aba_1/3"/>
</dbReference>
<evidence type="ECO:0000256" key="1">
    <source>
        <dbReference type="ARBA" id="ARBA00001966"/>
    </source>
</evidence>
<sequence length="864" mass="91310">MSETTVQFGPSSVRAIDLRVLLGARLQRLPHVVRLLAENHVRSTRDADPLLAALDAWLAGHKDDFELVFRPNRLLMHDTTCTPALADIAGLRDTVAEAGGDPATLAPQLPVEVSVDHSVAVDRHAVPGAAATNMDNEIARNTERYAFMKWASQSLSGVHVNPPGTGIMHTLNLEQLATVVVLTPDGTAHPDMLLGTDSHTPMVNGIGVLAWGVGGLEAESVMFGQPASLAMPSVVGVRLTGALRPGALATDLALEVTHRLRVLGVTGDFVEFFGPGVATLSADERAVVANMAPEYGASTGFFPVDGETVAYLVRTGRPPALTDAVEPVLRAMGLWFEPDAHPRFDREITIDLSALGPLLAGPRRPQDRIVPAEAAASVEAAIGRPLAPAAAGEVPDGAVGIAAITSCTNTSDPRLLIAAGLLARNARARGLSAAPWVKTSLAPGSPSARSLLDRADLADDLAALGFEIVGFGCTTCIGNSGPLPDIIEEALANGRAVAAVLSGNRNFPGRVHPKLDLGFLASPPLVIAYAIRGTIHGDILDDPLGQDPSGAPVRLRDLWPTPGEIDAAMAAGFRAADVPADFAAAAASAPWQAIPAPRSPRFPWDPASRNLRRPKFAGPSETRLGRYDAQALMVLGDDMTTDHISPAGWIDPKSRAGRWLIERGGDPRDLNVYAAYRGNWEVMLRGLFTNRLAKNYLADDLPPSFTVLEDGSQLPHFEAAERLAVAGRAVVLLAGERYGMGSSRDWAAKGVALLGVRAVIARSFERIHRTNLIGMGVLPIVIADGFVPNAAGIGPGDRFHIAAPADVLSPRIEITVERRCPDGTHAQIRCRAAVETLQEAELLRRGGVLPSIVADTLARQEDAR</sequence>
<reference evidence="15 16" key="1">
    <citation type="submission" date="2018-05" db="EMBL/GenBank/DDBJ databases">
        <title>Acuticoccus sediminis sp. nov., isolated from deep-sea sediment of Indian Ocean.</title>
        <authorList>
            <person name="Liu X."/>
            <person name="Lai Q."/>
            <person name="Du Y."/>
            <person name="Sun F."/>
            <person name="Zhang X."/>
            <person name="Wang S."/>
            <person name="Shao Z."/>
        </authorList>
    </citation>
    <scope>NUCLEOTIDE SEQUENCE [LARGE SCALE GENOMIC DNA]</scope>
    <source>
        <strain evidence="15 16">PTG4-2</strain>
    </source>
</reference>
<comment type="cofactor">
    <cofactor evidence="1">
        <name>[4Fe-4S] cluster</name>
        <dbReference type="ChEBI" id="CHEBI:49883"/>
    </cofactor>
</comment>
<dbReference type="GO" id="GO:0046872">
    <property type="term" value="F:metal ion binding"/>
    <property type="evidence" value="ECO:0007669"/>
    <property type="project" value="UniProtKB-KW"/>
</dbReference>
<name>A0A8B2P082_9HYPH</name>
<evidence type="ECO:0000256" key="9">
    <source>
        <dbReference type="ARBA" id="ARBA00023014"/>
    </source>
</evidence>
<comment type="caution">
    <text evidence="15">The sequence shown here is derived from an EMBL/GenBank/DDBJ whole genome shotgun (WGS) entry which is preliminary data.</text>
</comment>
<evidence type="ECO:0000259" key="13">
    <source>
        <dbReference type="Pfam" id="PF00330"/>
    </source>
</evidence>
<dbReference type="EC" id="4.2.1.3" evidence="4"/>
<evidence type="ECO:0000259" key="14">
    <source>
        <dbReference type="Pfam" id="PF00694"/>
    </source>
</evidence>
<dbReference type="AlphaFoldDB" id="A0A8B2P082"/>
<dbReference type="NCBIfam" id="NF009520">
    <property type="entry name" value="PRK12881.1"/>
    <property type="match status" value="1"/>
</dbReference>
<evidence type="ECO:0000256" key="11">
    <source>
        <dbReference type="ARBA" id="ARBA00031081"/>
    </source>
</evidence>
<dbReference type="PROSITE" id="PS00450">
    <property type="entry name" value="ACONITASE_1"/>
    <property type="match status" value="1"/>
</dbReference>
<comment type="similarity">
    <text evidence="3">Belongs to the aconitase/IPM isomerase family.</text>
</comment>
<dbReference type="OrthoDB" id="9764318at2"/>
<comment type="pathway">
    <text evidence="2">Carbohydrate metabolism; tricarboxylic acid cycle; isocitrate from oxaloacetate: step 2/2.</text>
</comment>
<dbReference type="InterPro" id="IPR000573">
    <property type="entry name" value="AconitaseA/IPMdHydase_ssu_swvl"/>
</dbReference>
<dbReference type="EMBL" id="QHHQ01000001">
    <property type="protein sequence ID" value="RAI04481.1"/>
    <property type="molecule type" value="Genomic_DNA"/>
</dbReference>
<feature type="domain" description="Aconitase/3-isopropylmalate dehydratase large subunit alpha/beta/alpha" evidence="13">
    <location>
        <begin position="63"/>
        <end position="533"/>
    </location>
</feature>
<keyword evidence="16" id="KW-1185">Reference proteome</keyword>
<gene>
    <name evidence="15" type="ORF">DLJ53_02985</name>
</gene>
<evidence type="ECO:0000256" key="10">
    <source>
        <dbReference type="ARBA" id="ARBA00023501"/>
    </source>
</evidence>
<keyword evidence="7" id="KW-0479">Metal-binding</keyword>
<dbReference type="InterPro" id="IPR036008">
    <property type="entry name" value="Aconitase_4Fe-4S_dom"/>
</dbReference>
<dbReference type="PRINTS" id="PR00415">
    <property type="entry name" value="ACONITASE"/>
</dbReference>
<dbReference type="PROSITE" id="PS01244">
    <property type="entry name" value="ACONITASE_2"/>
    <property type="match status" value="1"/>
</dbReference>
<dbReference type="GO" id="GO:0003994">
    <property type="term" value="F:aconitate hydratase activity"/>
    <property type="evidence" value="ECO:0007669"/>
    <property type="project" value="UniProtKB-EC"/>
</dbReference>
<accession>A0A8B2P082</accession>
<evidence type="ECO:0000256" key="8">
    <source>
        <dbReference type="ARBA" id="ARBA00023004"/>
    </source>
</evidence>
<dbReference type="Pfam" id="PF00330">
    <property type="entry name" value="Aconitase"/>
    <property type="match status" value="1"/>
</dbReference>
<dbReference type="SUPFAM" id="SSF53732">
    <property type="entry name" value="Aconitase iron-sulfur domain"/>
    <property type="match status" value="1"/>
</dbReference>
<evidence type="ECO:0000256" key="3">
    <source>
        <dbReference type="ARBA" id="ARBA00007185"/>
    </source>
</evidence>
<protein>
    <recommendedName>
        <fullName evidence="5">Aconitate hydratase A</fullName>
        <ecNumber evidence="4">4.2.1.3</ecNumber>
    </recommendedName>
    <alternativeName>
        <fullName evidence="12">Iron-responsive protein-like</fullName>
    </alternativeName>
    <alternativeName>
        <fullName evidence="11">RNA-binding protein</fullName>
    </alternativeName>
</protein>
<keyword evidence="8" id="KW-0408">Iron</keyword>
<dbReference type="UniPathway" id="UPA00223">
    <property type="reaction ID" value="UER00718"/>
</dbReference>
<dbReference type="PANTHER" id="PTHR11670">
    <property type="entry name" value="ACONITASE/IRON-RESPONSIVE ELEMENT FAMILY MEMBER"/>
    <property type="match status" value="1"/>
</dbReference>
<keyword evidence="9" id="KW-0411">Iron-sulfur</keyword>
<keyword evidence="6" id="KW-0004">4Fe-4S</keyword>
<dbReference type="GO" id="GO:0006099">
    <property type="term" value="P:tricarboxylic acid cycle"/>
    <property type="evidence" value="ECO:0007669"/>
    <property type="project" value="UniProtKB-UniPathway"/>
</dbReference>
<dbReference type="InterPro" id="IPR006249">
    <property type="entry name" value="Aconitase/IRP2"/>
</dbReference>
<dbReference type="NCBIfam" id="NF006757">
    <property type="entry name" value="PRK09277.1"/>
    <property type="match status" value="1"/>
</dbReference>
<evidence type="ECO:0000256" key="6">
    <source>
        <dbReference type="ARBA" id="ARBA00022485"/>
    </source>
</evidence>
<evidence type="ECO:0000313" key="16">
    <source>
        <dbReference type="Proteomes" id="UP000249590"/>
    </source>
</evidence>
<dbReference type="Proteomes" id="UP000249590">
    <property type="component" value="Unassembled WGS sequence"/>
</dbReference>
<feature type="domain" description="Aconitase A/isopropylmalate dehydratase small subunit swivel" evidence="14">
    <location>
        <begin position="659"/>
        <end position="783"/>
    </location>
</feature>
<dbReference type="GO" id="GO:0051539">
    <property type="term" value="F:4 iron, 4 sulfur cluster binding"/>
    <property type="evidence" value="ECO:0007669"/>
    <property type="project" value="UniProtKB-KW"/>
</dbReference>